<dbReference type="FunFam" id="1.25.40.10:FF:000640">
    <property type="entry name" value="Tetratricopeptide repeat (TPR)-like superfamily protein"/>
    <property type="match status" value="1"/>
</dbReference>
<organism evidence="5 6">
    <name type="scientific">Colocasia esculenta</name>
    <name type="common">Wild taro</name>
    <name type="synonym">Arum esculentum</name>
    <dbReference type="NCBI Taxonomy" id="4460"/>
    <lineage>
        <taxon>Eukaryota</taxon>
        <taxon>Viridiplantae</taxon>
        <taxon>Streptophyta</taxon>
        <taxon>Embryophyta</taxon>
        <taxon>Tracheophyta</taxon>
        <taxon>Spermatophyta</taxon>
        <taxon>Magnoliopsida</taxon>
        <taxon>Liliopsida</taxon>
        <taxon>Araceae</taxon>
        <taxon>Aroideae</taxon>
        <taxon>Colocasieae</taxon>
        <taxon>Colocasia</taxon>
    </lineage>
</organism>
<feature type="repeat" description="PPR" evidence="3">
    <location>
        <begin position="430"/>
        <end position="465"/>
    </location>
</feature>
<dbReference type="GO" id="GO:0003723">
    <property type="term" value="F:RNA binding"/>
    <property type="evidence" value="ECO:0007669"/>
    <property type="project" value="InterPro"/>
</dbReference>
<dbReference type="OrthoDB" id="732433at2759"/>
<dbReference type="FunFam" id="1.25.40.10:FF:000073">
    <property type="entry name" value="Pentatricopeptide repeat-containing protein chloroplastic"/>
    <property type="match status" value="1"/>
</dbReference>
<feature type="repeat" description="PPR" evidence="3">
    <location>
        <begin position="533"/>
        <end position="563"/>
    </location>
</feature>
<dbReference type="InterPro" id="IPR011990">
    <property type="entry name" value="TPR-like_helical_dom_sf"/>
</dbReference>
<dbReference type="FunFam" id="1.25.40.10:FF:000975">
    <property type="entry name" value="Pentatricopeptide repeat-containing protein"/>
    <property type="match status" value="1"/>
</dbReference>
<evidence type="ECO:0000313" key="6">
    <source>
        <dbReference type="Proteomes" id="UP000652761"/>
    </source>
</evidence>
<comment type="similarity">
    <text evidence="2">Belongs to the PPR family. PCMP-E subfamily.</text>
</comment>
<dbReference type="AlphaFoldDB" id="A0A843XEL9"/>
<dbReference type="Pfam" id="PF01535">
    <property type="entry name" value="PPR"/>
    <property type="match status" value="9"/>
</dbReference>
<feature type="repeat" description="PPR" evidence="3">
    <location>
        <begin position="734"/>
        <end position="768"/>
    </location>
</feature>
<feature type="repeat" description="PPR" evidence="3">
    <location>
        <begin position="326"/>
        <end position="357"/>
    </location>
</feature>
<proteinExistence type="inferred from homology"/>
<dbReference type="GO" id="GO:0005739">
    <property type="term" value="C:mitochondrion"/>
    <property type="evidence" value="ECO:0007669"/>
    <property type="project" value="UniProtKB-ARBA"/>
</dbReference>
<dbReference type="Proteomes" id="UP000652761">
    <property type="component" value="Unassembled WGS sequence"/>
</dbReference>
<comment type="caution">
    <text evidence="5">The sequence shown here is derived from an EMBL/GenBank/DDBJ whole genome shotgun (WGS) entry which is preliminary data.</text>
</comment>
<dbReference type="Pfam" id="PF13041">
    <property type="entry name" value="PPR_2"/>
    <property type="match status" value="1"/>
</dbReference>
<protein>
    <recommendedName>
        <fullName evidence="7">Pentatricopeptide repeat-containing protein</fullName>
    </recommendedName>
</protein>
<reference evidence="5" key="1">
    <citation type="submission" date="2017-07" db="EMBL/GenBank/DDBJ databases">
        <title>Taro Niue Genome Assembly and Annotation.</title>
        <authorList>
            <person name="Atibalentja N."/>
            <person name="Keating K."/>
            <person name="Fields C.J."/>
        </authorList>
    </citation>
    <scope>NUCLEOTIDE SEQUENCE</scope>
    <source>
        <strain evidence="5">Niue_2</strain>
        <tissue evidence="5">Leaf</tissue>
    </source>
</reference>
<dbReference type="PANTHER" id="PTHR47926">
    <property type="entry name" value="PENTATRICOPEPTIDE REPEAT-CONTAINING PROTEIN"/>
    <property type="match status" value="1"/>
</dbReference>
<dbReference type="PROSITE" id="PS51375">
    <property type="entry name" value="PPR"/>
    <property type="match status" value="5"/>
</dbReference>
<evidence type="ECO:0000256" key="4">
    <source>
        <dbReference type="SAM" id="MobiDB-lite"/>
    </source>
</evidence>
<name>A0A843XEL9_COLES</name>
<evidence type="ECO:0008006" key="7">
    <source>
        <dbReference type="Google" id="ProtNLM"/>
    </source>
</evidence>
<evidence type="ECO:0000256" key="3">
    <source>
        <dbReference type="PROSITE-ProRule" id="PRU00708"/>
    </source>
</evidence>
<feature type="compositionally biased region" description="Basic and acidic residues" evidence="4">
    <location>
        <begin position="1011"/>
        <end position="1020"/>
    </location>
</feature>
<feature type="region of interest" description="Disordered" evidence="4">
    <location>
        <begin position="964"/>
        <end position="1050"/>
    </location>
</feature>
<dbReference type="EMBL" id="NMUH01007692">
    <property type="protein sequence ID" value="MQM17685.1"/>
    <property type="molecule type" value="Genomic_DNA"/>
</dbReference>
<dbReference type="NCBIfam" id="TIGR00756">
    <property type="entry name" value="PPR"/>
    <property type="match status" value="4"/>
</dbReference>
<keyword evidence="1" id="KW-0677">Repeat</keyword>
<evidence type="ECO:0000313" key="5">
    <source>
        <dbReference type="EMBL" id="MQM17685.1"/>
    </source>
</evidence>
<evidence type="ECO:0000256" key="1">
    <source>
        <dbReference type="ARBA" id="ARBA00022737"/>
    </source>
</evidence>
<accession>A0A843XEL9</accession>
<dbReference type="InterPro" id="IPR046960">
    <property type="entry name" value="PPR_At4g14850-like_plant"/>
</dbReference>
<gene>
    <name evidence="5" type="ORF">Taro_050661</name>
</gene>
<dbReference type="Gene3D" id="1.25.40.10">
    <property type="entry name" value="Tetratricopeptide repeat domain"/>
    <property type="match status" value="6"/>
</dbReference>
<dbReference type="GO" id="GO:0009451">
    <property type="term" value="P:RNA modification"/>
    <property type="evidence" value="ECO:0007669"/>
    <property type="project" value="InterPro"/>
</dbReference>
<dbReference type="InterPro" id="IPR046848">
    <property type="entry name" value="E_motif"/>
</dbReference>
<feature type="region of interest" description="Disordered" evidence="4">
    <location>
        <begin position="23"/>
        <end position="51"/>
    </location>
</feature>
<feature type="repeat" description="PPR" evidence="3">
    <location>
        <begin position="224"/>
        <end position="258"/>
    </location>
</feature>
<dbReference type="Pfam" id="PF20431">
    <property type="entry name" value="E_motif"/>
    <property type="match status" value="1"/>
</dbReference>
<dbReference type="PANTHER" id="PTHR47926:SF481">
    <property type="entry name" value="TETRATRICOPEPTIDE-LIKE HELICAL DOMAIN SUPERFAMILY"/>
    <property type="match status" value="1"/>
</dbReference>
<sequence>MLRQPKPRHALLRSKIVAIRTAVHVSSSTGPPPSPSPPALYRASEASPPNTQHQLFAGMPQRDSFFFPHHTFHLERTAAHCVLLKNGTLSHGPTRTSLVMAYAEVGNLGSSLLLFNEEAACRDVVSWIAIMTAFSKNRHFHVVIDLFQEMVRILEQMNSTALVIALSALSKNSELVKGRVLHCMIVKRGFDSDTSVCNALVDLYAKGGDLASSESLFRGVTLKDVVTWNSLIRGCWFNGFTEKVAFYFRQMSFSGLRFDQVTLSCVLSACSCLTELYGFGEMVHSWVVKSSYISHTSVANSLISFYSKCSNIEAAEKVFKDLHLKNIVSWNSMINGLVQNGRPPAETLDVLQEMQSTLKIQPDSVTVIAILQLCAEFSLFREGTAIHGLIIHRELGTFDLSVMNSLIDMYVKCSDLTSAGILFNTMPCRDIISWNTMISGYSHNGCRKEQAWYLFHELLKTGLRCTIGTLLGILPSFSCPKDLYLGKLVHCWILKYGLSNSVSAVNALILMYINCGDLLSSSFLFKGILFLSDVISWNTVIVGCVQNGYCLDALQVFMLMLRSLHTKPDPITLVSVLSACGQLDLLFFGMCLHGFTVKALMGSHVRVKNALITMYFRCKDMKSSEFIFQESEARNLCSWNCMISGYAQNNKNIRALELFRMMGTLQPDEITMVALLCACAQLGALRQGMQIHGHVIRLAVHHNTYVTASLVDMYSKCGQLDITMHVFENSVEKSVVTWNSMILAYGFHGYGREAIKLFAKMCEMGIEPTKSTFISILAACSHSGLVDDGWKHFNLMSEEFGIEPATEHCVCIVDMLGRAGKLDEAHDFIKQMSMKPEPGIWGALLSACKYHTNLEMGKSIAEYLFHNEPENVGYYVSLSNLYAALGKWIDAVNVRRMIECRGLTKSRGYSFIGVLSHLEQPSHSEMEFQQMGFASFLMLTNCFFISNGLSWKFWGMNTVLESGRLGESDPTDPDSGRVGSVESADSNGVWPTLADGVGLSLSPTPFVPTSRRRDQGKGEGRTAATSPMEGKEVAGGPTAATAADFSGGGDSDDGSSLLSFLYCSLCRERVGSERGRDGKREKGCRGLCGLRPNLVGVRGKVLAREKGEADAGSARG</sequence>
<evidence type="ECO:0000256" key="2">
    <source>
        <dbReference type="ARBA" id="ARBA00061659"/>
    </source>
</evidence>
<keyword evidence="6" id="KW-1185">Reference proteome</keyword>
<dbReference type="InterPro" id="IPR002885">
    <property type="entry name" value="PPR_rpt"/>
</dbReference>
<dbReference type="FunFam" id="1.25.40.10:FF:000205">
    <property type="entry name" value="Pentatricopeptide repeat-containing protein, mitochondrial"/>
    <property type="match status" value="1"/>
</dbReference>